<name>U5QC18_GLOK1</name>
<dbReference type="Gene3D" id="3.40.50.720">
    <property type="entry name" value="NAD(P)-binding Rossmann-like Domain"/>
    <property type="match status" value="1"/>
</dbReference>
<organism evidence="4 5">
    <name type="scientific">Gloeobacter kilaueensis (strain ATCC BAA-2537 / CCAP 1431/1 / ULC 316 / JS1)</name>
    <dbReference type="NCBI Taxonomy" id="1183438"/>
    <lineage>
        <taxon>Bacteria</taxon>
        <taxon>Bacillati</taxon>
        <taxon>Cyanobacteriota</taxon>
        <taxon>Cyanophyceae</taxon>
        <taxon>Gloeobacterales</taxon>
        <taxon>Gloeobacteraceae</taxon>
        <taxon>Gloeobacter</taxon>
    </lineage>
</organism>
<evidence type="ECO:0000256" key="1">
    <source>
        <dbReference type="ARBA" id="ARBA00006484"/>
    </source>
</evidence>
<keyword evidence="2" id="KW-0560">Oxidoreductase</keyword>
<proteinExistence type="inferred from homology"/>
<dbReference type="InterPro" id="IPR036291">
    <property type="entry name" value="NAD(P)-bd_dom_sf"/>
</dbReference>
<dbReference type="KEGG" id="glj:GKIL_0111"/>
<dbReference type="GO" id="GO:0016491">
    <property type="term" value="F:oxidoreductase activity"/>
    <property type="evidence" value="ECO:0007669"/>
    <property type="project" value="UniProtKB-KW"/>
</dbReference>
<comment type="similarity">
    <text evidence="1 3">Belongs to the short-chain dehydrogenases/reductases (SDR) family.</text>
</comment>
<gene>
    <name evidence="4" type="ORF">GKIL_0111</name>
</gene>
<dbReference type="STRING" id="1183438.GKIL_0111"/>
<dbReference type="PROSITE" id="PS00061">
    <property type="entry name" value="ADH_SHORT"/>
    <property type="match status" value="1"/>
</dbReference>
<protein>
    <submittedName>
        <fullName evidence="4">Short chain dehydrogenase</fullName>
    </submittedName>
</protein>
<dbReference type="AlphaFoldDB" id="U5QC18"/>
<dbReference type="PANTHER" id="PTHR44169">
    <property type="entry name" value="NADPH-DEPENDENT 1-ACYLDIHYDROXYACETONE PHOSPHATE REDUCTASE"/>
    <property type="match status" value="1"/>
</dbReference>
<keyword evidence="5" id="KW-1185">Reference proteome</keyword>
<evidence type="ECO:0000256" key="2">
    <source>
        <dbReference type="ARBA" id="ARBA00023002"/>
    </source>
</evidence>
<dbReference type="PRINTS" id="PR00080">
    <property type="entry name" value="SDRFAMILY"/>
</dbReference>
<sequence length="244" mass="24837">MKIAGAVSLVTGANGGLGQAYIEALLAAGAAKVYAAARRPDSVVVSAPGRVVPIALDVTDERSVAAAAAVATDVTLVINNAGVALNYGGFVTAGNTAAARQEMEVNYFGTWWVSRAFAPVLKANSGGAFANVLSILALVTAPIIGTYSASKAAALALTRSLRAELAAQGTQVIAVLPGTIDTPMSKDYPDPKVSVAEVAALTLRAIEEGISEVYPGEQASRLAEQLLSDPKAVEKQMSSLLPTA</sequence>
<dbReference type="NCBIfam" id="NF006118">
    <property type="entry name" value="PRK08264.1-4"/>
    <property type="match status" value="1"/>
</dbReference>
<dbReference type="PRINTS" id="PR00081">
    <property type="entry name" value="GDHRDH"/>
</dbReference>
<dbReference type="PANTHER" id="PTHR44169:SF6">
    <property type="entry name" value="NADPH-DEPENDENT 1-ACYLDIHYDROXYACETONE PHOSPHATE REDUCTASE"/>
    <property type="match status" value="1"/>
</dbReference>
<dbReference type="Proteomes" id="UP000017396">
    <property type="component" value="Chromosome"/>
</dbReference>
<evidence type="ECO:0000313" key="4">
    <source>
        <dbReference type="EMBL" id="AGY56358.1"/>
    </source>
</evidence>
<evidence type="ECO:0000256" key="3">
    <source>
        <dbReference type="RuleBase" id="RU000363"/>
    </source>
</evidence>
<dbReference type="InterPro" id="IPR020904">
    <property type="entry name" value="Sc_DH/Rdtase_CS"/>
</dbReference>
<dbReference type="OrthoDB" id="7593130at2"/>
<dbReference type="eggNOG" id="COG1028">
    <property type="taxonomic scope" value="Bacteria"/>
</dbReference>
<evidence type="ECO:0000313" key="5">
    <source>
        <dbReference type="Proteomes" id="UP000017396"/>
    </source>
</evidence>
<dbReference type="HOGENOM" id="CLU_010194_2_6_3"/>
<dbReference type="InterPro" id="IPR002347">
    <property type="entry name" value="SDR_fam"/>
</dbReference>
<dbReference type="EMBL" id="CP003587">
    <property type="protein sequence ID" value="AGY56358.1"/>
    <property type="molecule type" value="Genomic_DNA"/>
</dbReference>
<dbReference type="Pfam" id="PF00106">
    <property type="entry name" value="adh_short"/>
    <property type="match status" value="1"/>
</dbReference>
<dbReference type="SUPFAM" id="SSF51735">
    <property type="entry name" value="NAD(P)-binding Rossmann-fold domains"/>
    <property type="match status" value="1"/>
</dbReference>
<accession>U5QC18</accession>
<dbReference type="PATRIC" id="fig|1183438.3.peg.111"/>
<reference evidence="4 5" key="1">
    <citation type="journal article" date="2013" name="PLoS ONE">
        <title>Cultivation and Complete Genome Sequencing of Gloeobacter kilaueensis sp. nov., from a Lava Cave in Kilauea Caldera, Hawai'i.</title>
        <authorList>
            <person name="Saw J.H."/>
            <person name="Schatz M."/>
            <person name="Brown M.V."/>
            <person name="Kunkel D.D."/>
            <person name="Foster J.S."/>
            <person name="Shick H."/>
            <person name="Christensen S."/>
            <person name="Hou S."/>
            <person name="Wan X."/>
            <person name="Donachie S.P."/>
        </authorList>
    </citation>
    <scope>NUCLEOTIDE SEQUENCE [LARGE SCALE GENOMIC DNA]</scope>
    <source>
        <strain evidence="5">JS</strain>
    </source>
</reference>